<evidence type="ECO:0000313" key="2">
    <source>
        <dbReference type="EMBL" id="SCL74550.1"/>
    </source>
</evidence>
<organism evidence="2 3">
    <name type="scientific">Methanoculleus chikugoensis</name>
    <dbReference type="NCBI Taxonomy" id="118126"/>
    <lineage>
        <taxon>Archaea</taxon>
        <taxon>Methanobacteriati</taxon>
        <taxon>Methanobacteriota</taxon>
        <taxon>Stenosarchaea group</taxon>
        <taxon>Methanomicrobia</taxon>
        <taxon>Methanomicrobiales</taxon>
        <taxon>Methanomicrobiaceae</taxon>
        <taxon>Methanoculleus</taxon>
    </lineage>
</organism>
<dbReference type="AlphaFoldDB" id="A0A1M4MIA0"/>
<keyword evidence="1" id="KW-1133">Transmembrane helix</keyword>
<evidence type="ECO:0000256" key="1">
    <source>
        <dbReference type="SAM" id="Phobius"/>
    </source>
</evidence>
<accession>A0A1M4MIA0</accession>
<gene>
    <name evidence="2" type="ORF">L21_0429</name>
</gene>
<feature type="transmembrane region" description="Helical" evidence="1">
    <location>
        <begin position="103"/>
        <end position="125"/>
    </location>
</feature>
<feature type="transmembrane region" description="Helical" evidence="1">
    <location>
        <begin position="46"/>
        <end position="68"/>
    </location>
</feature>
<keyword evidence="1" id="KW-0812">Transmembrane</keyword>
<name>A0A1M4MIA0_9EURY</name>
<proteinExistence type="predicted"/>
<keyword evidence="1" id="KW-0472">Membrane</keyword>
<reference evidence="2 3" key="1">
    <citation type="submission" date="2016-08" db="EMBL/GenBank/DDBJ databases">
        <authorList>
            <person name="Seilhamer J.J."/>
        </authorList>
    </citation>
    <scope>NUCLEOTIDE SEQUENCE [LARGE SCALE GENOMIC DNA]</scope>
    <source>
        <strain evidence="2">L21-II-0</strain>
    </source>
</reference>
<feature type="transmembrane region" description="Helical" evidence="1">
    <location>
        <begin position="6"/>
        <end position="34"/>
    </location>
</feature>
<feature type="transmembrane region" description="Helical" evidence="1">
    <location>
        <begin position="74"/>
        <end position="91"/>
    </location>
</feature>
<sequence length="184" mass="19878">MEPMFSYLSVVIFVLLIVLLPAIFIGVLSLGFYHVFAKAQHVTGKLAPILIGLLLAVLVPVLSFVPLIRPVLPVLNLVIILMGVLTPFMLIRSHFPDQHLSKILFSGSVITVALLLVYGFATAFGDEGTGSPAIQLLTSLPLPEMGFLIMSLIILYLEAALISVVVFGVILVVVIAFRREVQSG</sequence>
<dbReference type="Proteomes" id="UP000184671">
    <property type="component" value="Unassembled WGS sequence"/>
</dbReference>
<protein>
    <submittedName>
        <fullName evidence="2">Uncharacterized protein</fullName>
    </submittedName>
</protein>
<evidence type="ECO:0000313" key="3">
    <source>
        <dbReference type="Proteomes" id="UP000184671"/>
    </source>
</evidence>
<dbReference type="EMBL" id="FMID01000011">
    <property type="protein sequence ID" value="SCL74550.1"/>
    <property type="molecule type" value="Genomic_DNA"/>
</dbReference>
<feature type="transmembrane region" description="Helical" evidence="1">
    <location>
        <begin position="145"/>
        <end position="177"/>
    </location>
</feature>